<dbReference type="EMBL" id="JBHVBU010000021">
    <property type="protein sequence ID" value="MFE7963449.1"/>
    <property type="molecule type" value="Genomic_DNA"/>
</dbReference>
<dbReference type="SMART" id="SM00644">
    <property type="entry name" value="Ami_2"/>
    <property type="match status" value="1"/>
</dbReference>
<evidence type="ECO:0000259" key="1">
    <source>
        <dbReference type="SMART" id="SM00644"/>
    </source>
</evidence>
<evidence type="ECO:0000313" key="2">
    <source>
        <dbReference type="EMBL" id="MFE7963449.1"/>
    </source>
</evidence>
<evidence type="ECO:0000313" key="3">
    <source>
        <dbReference type="Proteomes" id="UP001600650"/>
    </source>
</evidence>
<dbReference type="Gene3D" id="3.40.80.10">
    <property type="entry name" value="Peptidoglycan recognition protein-like"/>
    <property type="match status" value="1"/>
</dbReference>
<protein>
    <submittedName>
        <fullName evidence="2">N-acetylmuramoyl-L-alanine amidase</fullName>
    </submittedName>
</protein>
<reference evidence="2 3" key="1">
    <citation type="submission" date="2024-09" db="EMBL/GenBank/DDBJ databases">
        <title>The Natural Products Discovery Center: Release of the First 8490 Sequenced Strains for Exploring Actinobacteria Biosynthetic Diversity.</title>
        <authorList>
            <person name="Kalkreuter E."/>
            <person name="Kautsar S.A."/>
            <person name="Yang D."/>
            <person name="Bader C.D."/>
            <person name="Teijaro C.N."/>
            <person name="Fluegel L."/>
            <person name="Davis C.M."/>
            <person name="Simpson J.R."/>
            <person name="Lauterbach L."/>
            <person name="Steele A.D."/>
            <person name="Gui C."/>
            <person name="Meng S."/>
            <person name="Li G."/>
            <person name="Viehrig K."/>
            <person name="Ye F."/>
            <person name="Su P."/>
            <person name="Kiefer A.F."/>
            <person name="Nichols A."/>
            <person name="Cepeda A.J."/>
            <person name="Yan W."/>
            <person name="Fan B."/>
            <person name="Jiang Y."/>
            <person name="Adhikari A."/>
            <person name="Zheng C.-J."/>
            <person name="Schuster L."/>
            <person name="Cowan T.M."/>
            <person name="Smanski M.J."/>
            <person name="Chevrette M.G."/>
            <person name="De Carvalho L.P.S."/>
            <person name="Shen B."/>
        </authorList>
    </citation>
    <scope>NUCLEOTIDE SEQUENCE [LARGE SCALE GENOMIC DNA]</scope>
    <source>
        <strain evidence="2 3">NPDC057399</strain>
    </source>
</reference>
<dbReference type="Proteomes" id="UP001600650">
    <property type="component" value="Unassembled WGS sequence"/>
</dbReference>
<comment type="caution">
    <text evidence="2">The sequence shown here is derived from an EMBL/GenBank/DDBJ whole genome shotgun (WGS) entry which is preliminary data.</text>
</comment>
<proteinExistence type="predicted"/>
<organism evidence="2 3">
    <name type="scientific">Streptomyces cellulosae</name>
    <dbReference type="NCBI Taxonomy" id="1968"/>
    <lineage>
        <taxon>Bacteria</taxon>
        <taxon>Bacillati</taxon>
        <taxon>Actinomycetota</taxon>
        <taxon>Actinomycetes</taxon>
        <taxon>Kitasatosporales</taxon>
        <taxon>Streptomycetaceae</taxon>
        <taxon>Streptomyces</taxon>
    </lineage>
</organism>
<gene>
    <name evidence="2" type="ORF">ACFU0X_10405</name>
</gene>
<sequence>MAQPMRSSQLLTALRAEGLRVETIPGWAKNNRNGSGKVRRQWGPLNGVMIHHTATGEKNVVDLCAKGYAGLPGPLCHGVIHKDGRVTLVGWGRANHAGLGDVRVLNAVIREAKKRPKPGRGTVDGNPRFVGFECVNLGDGKDEWPAVQYEAMVRAAAAICRFYGWNANSVIGHLEWTNQKIDPRGFSMDKFRMDVTARLKKKPSAKARATVVRLRPRQRVRLRCRSELAVAA</sequence>
<dbReference type="InterPro" id="IPR002502">
    <property type="entry name" value="Amidase_domain"/>
</dbReference>
<dbReference type="Pfam" id="PF01510">
    <property type="entry name" value="Amidase_2"/>
    <property type="match status" value="1"/>
</dbReference>
<dbReference type="RefSeq" id="WP_381726249.1">
    <property type="nucleotide sequence ID" value="NZ_JBHVBU010000021.1"/>
</dbReference>
<dbReference type="SUPFAM" id="SSF55846">
    <property type="entry name" value="N-acetylmuramoyl-L-alanine amidase-like"/>
    <property type="match status" value="1"/>
</dbReference>
<accession>A0ABW6JH14</accession>
<keyword evidence="3" id="KW-1185">Reference proteome</keyword>
<feature type="domain" description="N-acetylmuramoyl-L-alanine amidase" evidence="1">
    <location>
        <begin position="33"/>
        <end position="184"/>
    </location>
</feature>
<dbReference type="InterPro" id="IPR036505">
    <property type="entry name" value="Amidase/PGRP_sf"/>
</dbReference>
<dbReference type="CDD" id="cd06583">
    <property type="entry name" value="PGRP"/>
    <property type="match status" value="1"/>
</dbReference>
<name>A0ABW6JH14_STRCE</name>